<sequence length="317" mass="34647">MLSAPDNSNNAAAAAAATTVPAYDEAGLAAVTHYAVCALRTANAFTIPFNRLAEAATAVTSDEDDDRGSVAACKWLANSKQPAPAEYSLTVLPMSLSSPPPISRKCIIYLEPRRTSPLYTAIERFFAVSASRFGPTEAHMYHPHSSMTGFIDIPAGGGGNELVSQITWHLDTQIRDRVVGGVTAARKVPRLVGVNTARDYPHPGTHKIEAKLDTPQVFREIVVALQKLVPRAHIRTKKIGHISLAYYNKHVKTEHRIKDDAAARIHELAESLLASTVAKDLVADVDNKWDIAFHELALESPAIFIPHRFNQIARWHL</sequence>
<reference evidence="1" key="1">
    <citation type="submission" date="2022-07" db="EMBL/GenBank/DDBJ databases">
        <title>Phylogenomic reconstructions and comparative analyses of Kickxellomycotina fungi.</title>
        <authorList>
            <person name="Reynolds N.K."/>
            <person name="Stajich J.E."/>
            <person name="Barry K."/>
            <person name="Grigoriev I.V."/>
            <person name="Crous P."/>
            <person name="Smith M.E."/>
        </authorList>
    </citation>
    <scope>NUCLEOTIDE SEQUENCE</scope>
    <source>
        <strain evidence="1">CBS 190363</strain>
    </source>
</reference>
<protein>
    <submittedName>
        <fullName evidence="1">Uncharacterized protein</fullName>
    </submittedName>
</protein>
<dbReference type="EMBL" id="JANBVB010000912">
    <property type="protein sequence ID" value="KAJ2891729.1"/>
    <property type="molecule type" value="Genomic_DNA"/>
</dbReference>
<dbReference type="Proteomes" id="UP001139981">
    <property type="component" value="Unassembled WGS sequence"/>
</dbReference>
<name>A0ACC1M068_9FUNG</name>
<proteinExistence type="predicted"/>
<comment type="caution">
    <text evidence="1">The sequence shown here is derived from an EMBL/GenBank/DDBJ whole genome shotgun (WGS) entry which is preliminary data.</text>
</comment>
<keyword evidence="2" id="KW-1185">Reference proteome</keyword>
<evidence type="ECO:0000313" key="2">
    <source>
        <dbReference type="Proteomes" id="UP001139981"/>
    </source>
</evidence>
<accession>A0ACC1M068</accession>
<organism evidence="1 2">
    <name type="scientific">Coemansia aciculifera</name>
    <dbReference type="NCBI Taxonomy" id="417176"/>
    <lineage>
        <taxon>Eukaryota</taxon>
        <taxon>Fungi</taxon>
        <taxon>Fungi incertae sedis</taxon>
        <taxon>Zoopagomycota</taxon>
        <taxon>Kickxellomycotina</taxon>
        <taxon>Kickxellomycetes</taxon>
        <taxon>Kickxellales</taxon>
        <taxon>Kickxellaceae</taxon>
        <taxon>Coemansia</taxon>
    </lineage>
</organism>
<evidence type="ECO:0000313" key="1">
    <source>
        <dbReference type="EMBL" id="KAJ2891729.1"/>
    </source>
</evidence>
<gene>
    <name evidence="1" type="ORF">IWW38_003499</name>
</gene>